<evidence type="ECO:0000313" key="3">
    <source>
        <dbReference type="Proteomes" id="UP000198615"/>
    </source>
</evidence>
<proteinExistence type="predicted"/>
<dbReference type="AlphaFoldDB" id="A0A8G2BGS6"/>
<keyword evidence="2" id="KW-0687">Ribonucleoprotein</keyword>
<dbReference type="SUPFAM" id="SSF55729">
    <property type="entry name" value="Acyl-CoA N-acyltransferases (Nat)"/>
    <property type="match status" value="1"/>
</dbReference>
<dbReference type="OrthoDB" id="9805924at2"/>
<dbReference type="EMBL" id="FNBW01000002">
    <property type="protein sequence ID" value="SDF23165.1"/>
    <property type="molecule type" value="Genomic_DNA"/>
</dbReference>
<dbReference type="Pfam" id="PF00583">
    <property type="entry name" value="Acetyltransf_1"/>
    <property type="match status" value="1"/>
</dbReference>
<feature type="domain" description="N-acetyltransferase" evidence="1">
    <location>
        <begin position="1"/>
        <end position="149"/>
    </location>
</feature>
<dbReference type="InterPro" id="IPR016181">
    <property type="entry name" value="Acyl_CoA_acyltransferase"/>
</dbReference>
<dbReference type="Gene3D" id="3.40.630.30">
    <property type="match status" value="1"/>
</dbReference>
<evidence type="ECO:0000313" key="2">
    <source>
        <dbReference type="EMBL" id="SDF23165.1"/>
    </source>
</evidence>
<dbReference type="CDD" id="cd04301">
    <property type="entry name" value="NAT_SF"/>
    <property type="match status" value="1"/>
</dbReference>
<sequence>MKLRPAGEDDLQTLAVLNRQLLDGEGHPSPVTLPDLVDRHRDWLGTGEWTQDILEVDGMVVGYIVHGLNPYPLDPQVPERFIRQFCIDRAYRRHGLGRDAFELFMEMRLEPGGRVTLDVLESNPAGQAFWQAVGCRPFFHRLEAFRPLA</sequence>
<name>A0A8G2BGS6_9PROT</name>
<dbReference type="PROSITE" id="PS51186">
    <property type="entry name" value="GNAT"/>
    <property type="match status" value="1"/>
</dbReference>
<keyword evidence="2" id="KW-0689">Ribosomal protein</keyword>
<gene>
    <name evidence="2" type="ORF">SAMN05660686_00659</name>
</gene>
<dbReference type="RefSeq" id="WP_093148174.1">
    <property type="nucleotide sequence ID" value="NZ_FNBW01000002.1"/>
</dbReference>
<evidence type="ECO:0000259" key="1">
    <source>
        <dbReference type="PROSITE" id="PS51186"/>
    </source>
</evidence>
<dbReference type="GO" id="GO:0005840">
    <property type="term" value="C:ribosome"/>
    <property type="evidence" value="ECO:0007669"/>
    <property type="project" value="UniProtKB-KW"/>
</dbReference>
<accession>A0A8G2BGS6</accession>
<reference evidence="2 3" key="1">
    <citation type="submission" date="2016-10" db="EMBL/GenBank/DDBJ databases">
        <authorList>
            <person name="Varghese N."/>
            <person name="Submissions S."/>
        </authorList>
    </citation>
    <scope>NUCLEOTIDE SEQUENCE [LARGE SCALE GENOMIC DNA]</scope>
    <source>
        <strain evidence="2 3">DSM 18839</strain>
    </source>
</reference>
<dbReference type="InterPro" id="IPR000182">
    <property type="entry name" value="GNAT_dom"/>
</dbReference>
<comment type="caution">
    <text evidence="2">The sequence shown here is derived from an EMBL/GenBank/DDBJ whole genome shotgun (WGS) entry which is preliminary data.</text>
</comment>
<protein>
    <submittedName>
        <fullName evidence="2">Ribosomal protein S18 acetylase RimI</fullName>
    </submittedName>
</protein>
<dbReference type="Proteomes" id="UP000198615">
    <property type="component" value="Unassembled WGS sequence"/>
</dbReference>
<organism evidence="2 3">
    <name type="scientific">Thalassobaculum litoreum DSM 18839</name>
    <dbReference type="NCBI Taxonomy" id="1123362"/>
    <lineage>
        <taxon>Bacteria</taxon>
        <taxon>Pseudomonadati</taxon>
        <taxon>Pseudomonadota</taxon>
        <taxon>Alphaproteobacteria</taxon>
        <taxon>Rhodospirillales</taxon>
        <taxon>Thalassobaculaceae</taxon>
        <taxon>Thalassobaculum</taxon>
    </lineage>
</organism>
<keyword evidence="3" id="KW-1185">Reference proteome</keyword>
<dbReference type="GO" id="GO:0016747">
    <property type="term" value="F:acyltransferase activity, transferring groups other than amino-acyl groups"/>
    <property type="evidence" value="ECO:0007669"/>
    <property type="project" value="InterPro"/>
</dbReference>